<sequence>MADDDDDTAAAWDAGGVQAFSQWEEVDCAVPSDQTTHQCCWLETSVATKLFTTKRLRDLKPKLEEIRWQINELHREIWSGYEAMGAHFMDDRVGEGQHRITIDESASSTELNREFLADEALQAAWEKKWAAALLRLLGDGGMLQSGNCFEINTYDVDIPVNEIAFLFPDYQLIQVFIEPGDLGHCGMRRRRTFIFLRHKLRCEYLVDVFETMTLITKELKRHIHTDPKDYLVTSDNVQQLQNSEMDCKNVWYLLNERERQLVRQLDADYYHRYSEDPAGNPNLVYFLGDRYEFAKTWSAVSRAIPTYRKNTGKFLFRKEMVFLSHIDKLASLGWPMTPQCGMEMGTTPLPAMDPGRAHIMAGNSMHLTCAALVLLLGMVCFAKTNVSAKD</sequence>
<evidence type="ECO:0000313" key="3">
    <source>
        <dbReference type="EMBL" id="CAK9056620.1"/>
    </source>
</evidence>
<gene>
    <name evidence="2" type="ORF">SCF082_LOCUS30480</name>
    <name evidence="3" type="ORF">SCF082_LOCUS30491</name>
</gene>
<evidence type="ECO:0000256" key="1">
    <source>
        <dbReference type="SAM" id="Phobius"/>
    </source>
</evidence>
<keyword evidence="1" id="KW-0472">Membrane</keyword>
<keyword evidence="1" id="KW-1133">Transmembrane helix</keyword>
<proteinExistence type="predicted"/>
<feature type="transmembrane region" description="Helical" evidence="1">
    <location>
        <begin position="364"/>
        <end position="382"/>
    </location>
</feature>
<protein>
    <submittedName>
        <fullName evidence="3">Uncharacterized protein</fullName>
    </submittedName>
</protein>
<evidence type="ECO:0000313" key="2">
    <source>
        <dbReference type="EMBL" id="CAK9056567.1"/>
    </source>
</evidence>
<dbReference type="EMBL" id="CAXAMM010025169">
    <property type="protein sequence ID" value="CAK9056567.1"/>
    <property type="molecule type" value="Genomic_DNA"/>
</dbReference>
<keyword evidence="4" id="KW-1185">Reference proteome</keyword>
<dbReference type="Proteomes" id="UP001642464">
    <property type="component" value="Unassembled WGS sequence"/>
</dbReference>
<accession>A0ABP0MYL8</accession>
<evidence type="ECO:0000313" key="4">
    <source>
        <dbReference type="Proteomes" id="UP001642464"/>
    </source>
</evidence>
<reference evidence="3 4" key="1">
    <citation type="submission" date="2024-02" db="EMBL/GenBank/DDBJ databases">
        <authorList>
            <person name="Chen Y."/>
            <person name="Shah S."/>
            <person name="Dougan E. K."/>
            <person name="Thang M."/>
            <person name="Chan C."/>
        </authorList>
    </citation>
    <scope>NUCLEOTIDE SEQUENCE [LARGE SCALE GENOMIC DNA]</scope>
</reference>
<name>A0ABP0MYL8_9DINO</name>
<dbReference type="EMBL" id="CAXAMM010025202">
    <property type="protein sequence ID" value="CAK9056620.1"/>
    <property type="molecule type" value="Genomic_DNA"/>
</dbReference>
<comment type="caution">
    <text evidence="3">The sequence shown here is derived from an EMBL/GenBank/DDBJ whole genome shotgun (WGS) entry which is preliminary data.</text>
</comment>
<keyword evidence="1" id="KW-0812">Transmembrane</keyword>
<organism evidence="3 4">
    <name type="scientific">Durusdinium trenchii</name>
    <dbReference type="NCBI Taxonomy" id="1381693"/>
    <lineage>
        <taxon>Eukaryota</taxon>
        <taxon>Sar</taxon>
        <taxon>Alveolata</taxon>
        <taxon>Dinophyceae</taxon>
        <taxon>Suessiales</taxon>
        <taxon>Symbiodiniaceae</taxon>
        <taxon>Durusdinium</taxon>
    </lineage>
</organism>